<feature type="transmembrane region" description="Helical" evidence="1">
    <location>
        <begin position="48"/>
        <end position="70"/>
    </location>
</feature>
<accession>A0ABQ6SYK5</accession>
<comment type="caution">
    <text evidence="2">The sequence shown here is derived from an EMBL/GenBank/DDBJ whole genome shotgun (WGS) entry which is preliminary data.</text>
</comment>
<protein>
    <submittedName>
        <fullName evidence="2">Uncharacterized protein</fullName>
    </submittedName>
</protein>
<sequence>MEFDSISPAISGVMGGMLATSLVARWSRNLPGGYRGKSRQRLGREHRASIWTANALFFVGLFSGVALYPLGGFANTDWRPLLWGFGLASVLPLLAIAVVSLLSGRRLKEGFVAFALGQGSPVWVTYLPLGAGVVAFGFAVADLAS</sequence>
<dbReference type="RefSeq" id="WP_150455239.1">
    <property type="nucleotide sequence ID" value="NZ_VYKI01000018.1"/>
</dbReference>
<gene>
    <name evidence="2" type="ORF">FJU31_13660</name>
</gene>
<name>A0ABQ6SYK5_9GAMM</name>
<organism evidence="2 3">
    <name type="scientific">Stenotrophomonas cyclobalanopsidis</name>
    <dbReference type="NCBI Taxonomy" id="2771362"/>
    <lineage>
        <taxon>Bacteria</taxon>
        <taxon>Pseudomonadati</taxon>
        <taxon>Pseudomonadota</taxon>
        <taxon>Gammaproteobacteria</taxon>
        <taxon>Lysobacterales</taxon>
        <taxon>Lysobacteraceae</taxon>
        <taxon>Stenotrophomonas</taxon>
    </lineage>
</organism>
<keyword evidence="1" id="KW-0472">Membrane</keyword>
<keyword evidence="1" id="KW-1133">Transmembrane helix</keyword>
<reference evidence="2 3" key="1">
    <citation type="journal article" date="2020" name="Antonie Van Leeuwenhoek">
        <title>Stenotrophomonas cyclobalanopsidis sp. nov., isolated from the leaf spot disease of Cyclobalanopsis patelliformis.</title>
        <authorList>
            <person name="Bian D.R."/>
            <person name="Xue H."/>
            <person name="Piao C.G."/>
            <person name="Li Y."/>
        </authorList>
    </citation>
    <scope>NUCLEOTIDE SEQUENCE [LARGE SCALE GENOMIC DNA]</scope>
    <source>
        <strain evidence="2 3">TPQG1-4</strain>
    </source>
</reference>
<keyword evidence="3" id="KW-1185">Reference proteome</keyword>
<proteinExistence type="predicted"/>
<evidence type="ECO:0000313" key="3">
    <source>
        <dbReference type="Proteomes" id="UP000326367"/>
    </source>
</evidence>
<dbReference type="EMBL" id="VYKI01000018">
    <property type="protein sequence ID" value="KAA8996003.1"/>
    <property type="molecule type" value="Genomic_DNA"/>
</dbReference>
<evidence type="ECO:0000313" key="2">
    <source>
        <dbReference type="EMBL" id="KAA8996003.1"/>
    </source>
</evidence>
<feature type="transmembrane region" description="Helical" evidence="1">
    <location>
        <begin position="82"/>
        <end position="102"/>
    </location>
</feature>
<evidence type="ECO:0000256" key="1">
    <source>
        <dbReference type="SAM" id="Phobius"/>
    </source>
</evidence>
<feature type="transmembrane region" description="Helical" evidence="1">
    <location>
        <begin position="6"/>
        <end position="27"/>
    </location>
</feature>
<feature type="transmembrane region" description="Helical" evidence="1">
    <location>
        <begin position="123"/>
        <end position="141"/>
    </location>
</feature>
<dbReference type="Proteomes" id="UP000326367">
    <property type="component" value="Unassembled WGS sequence"/>
</dbReference>
<keyword evidence="1" id="KW-0812">Transmembrane</keyword>